<protein>
    <submittedName>
        <fullName evidence="2">Uncharacterized protein</fullName>
    </submittedName>
</protein>
<reference evidence="2" key="1">
    <citation type="journal article" date="2014" name="PLoS Genet.">
        <title>The Genome of Spironucleus salmonicida Highlights a Fish Pathogen Adapted to Fluctuating Environments.</title>
        <authorList>
            <person name="Xu F."/>
            <person name="Jerlstrom-Hultqvist J."/>
            <person name="Einarsson E."/>
            <person name="Astvaldsson A."/>
            <person name="Svard S.G."/>
            <person name="Andersson J.O."/>
        </authorList>
    </citation>
    <scope>NUCLEOTIDE SEQUENCE</scope>
</reference>
<feature type="region of interest" description="Disordered" evidence="1">
    <location>
        <begin position="1"/>
        <end position="21"/>
    </location>
</feature>
<accession>V6LPW9</accession>
<dbReference type="AlphaFoldDB" id="V6LPW9"/>
<sequence>MKNTWTPFQSPHNFKPQENKGFTIEDNNFSDEMLLKLTVNHFDLQYNDHIFVLVNDISLTEINDETDIIIQ</sequence>
<evidence type="ECO:0000256" key="1">
    <source>
        <dbReference type="SAM" id="MobiDB-lite"/>
    </source>
</evidence>
<proteinExistence type="predicted"/>
<feature type="compositionally biased region" description="Polar residues" evidence="1">
    <location>
        <begin position="1"/>
        <end position="12"/>
    </location>
</feature>
<gene>
    <name evidence="2" type="ORF">SS50377_14327</name>
</gene>
<organism evidence="2">
    <name type="scientific">Spironucleus salmonicida</name>
    <dbReference type="NCBI Taxonomy" id="348837"/>
    <lineage>
        <taxon>Eukaryota</taxon>
        <taxon>Metamonada</taxon>
        <taxon>Diplomonadida</taxon>
        <taxon>Hexamitidae</taxon>
        <taxon>Hexamitinae</taxon>
        <taxon>Spironucleus</taxon>
    </lineage>
</organism>
<dbReference type="EMBL" id="KI546089">
    <property type="protein sequence ID" value="EST45756.1"/>
    <property type="molecule type" value="Genomic_DNA"/>
</dbReference>
<name>V6LPW9_9EUKA</name>
<evidence type="ECO:0000313" key="2">
    <source>
        <dbReference type="EMBL" id="EST45756.1"/>
    </source>
</evidence>